<dbReference type="Proteomes" id="UP000095281">
    <property type="component" value="Unplaced"/>
</dbReference>
<sequence>MTIYTPTNPEILILTKVTESKQMIIRGALLREEVNQANSCGFLENYGKINDQIESLENIEIFHVGMKTDDCGKEILKQK</sequence>
<keyword evidence="1" id="KW-1185">Reference proteome</keyword>
<protein>
    <submittedName>
        <fullName evidence="2">Uncharacterized protein</fullName>
    </submittedName>
</protein>
<evidence type="ECO:0000313" key="1">
    <source>
        <dbReference type="Proteomes" id="UP000095281"/>
    </source>
</evidence>
<dbReference type="WBParaSite" id="MhA1_Contig448.frz3.gene6">
    <property type="protein sequence ID" value="MhA1_Contig448.frz3.gene6"/>
    <property type="gene ID" value="MhA1_Contig448.frz3.gene6"/>
</dbReference>
<accession>A0A1I8BQV1</accession>
<proteinExistence type="predicted"/>
<name>A0A1I8BQV1_MELHA</name>
<reference evidence="2" key="1">
    <citation type="submission" date="2016-11" db="UniProtKB">
        <authorList>
            <consortium name="WormBaseParasite"/>
        </authorList>
    </citation>
    <scope>IDENTIFICATION</scope>
</reference>
<evidence type="ECO:0000313" key="2">
    <source>
        <dbReference type="WBParaSite" id="MhA1_Contig448.frz3.gene6"/>
    </source>
</evidence>
<organism evidence="1 2">
    <name type="scientific">Meloidogyne hapla</name>
    <name type="common">Root-knot nematode worm</name>
    <dbReference type="NCBI Taxonomy" id="6305"/>
    <lineage>
        <taxon>Eukaryota</taxon>
        <taxon>Metazoa</taxon>
        <taxon>Ecdysozoa</taxon>
        <taxon>Nematoda</taxon>
        <taxon>Chromadorea</taxon>
        <taxon>Rhabditida</taxon>
        <taxon>Tylenchina</taxon>
        <taxon>Tylenchomorpha</taxon>
        <taxon>Tylenchoidea</taxon>
        <taxon>Meloidogynidae</taxon>
        <taxon>Meloidogyninae</taxon>
        <taxon>Meloidogyne</taxon>
    </lineage>
</organism>
<dbReference type="AlphaFoldDB" id="A0A1I8BQV1"/>